<comment type="caution">
    <text evidence="2">The sequence shown here is derived from an EMBL/GenBank/DDBJ whole genome shotgun (WGS) entry which is preliminary data.</text>
</comment>
<protein>
    <recommendedName>
        <fullName evidence="1">FAD/NAD(P)-binding domain-containing protein</fullName>
    </recommendedName>
</protein>
<dbReference type="EMBL" id="BARV01042340">
    <property type="protein sequence ID" value="GAI47387.1"/>
    <property type="molecule type" value="Genomic_DNA"/>
</dbReference>
<feature type="non-terminal residue" evidence="2">
    <location>
        <position position="130"/>
    </location>
</feature>
<evidence type="ECO:0000313" key="2">
    <source>
        <dbReference type="EMBL" id="GAI47387.1"/>
    </source>
</evidence>
<gene>
    <name evidence="2" type="ORF">S06H3_63715</name>
</gene>
<name>X1NTK4_9ZZZZ</name>
<dbReference type="Pfam" id="PF07992">
    <property type="entry name" value="Pyr_redox_2"/>
    <property type="match status" value="1"/>
</dbReference>
<organism evidence="2">
    <name type="scientific">marine sediment metagenome</name>
    <dbReference type="NCBI Taxonomy" id="412755"/>
    <lineage>
        <taxon>unclassified sequences</taxon>
        <taxon>metagenomes</taxon>
        <taxon>ecological metagenomes</taxon>
    </lineage>
</organism>
<evidence type="ECO:0000259" key="1">
    <source>
        <dbReference type="Pfam" id="PF07992"/>
    </source>
</evidence>
<dbReference type="GO" id="GO:0016491">
    <property type="term" value="F:oxidoreductase activity"/>
    <property type="evidence" value="ECO:0007669"/>
    <property type="project" value="InterPro"/>
</dbReference>
<feature type="non-terminal residue" evidence="2">
    <location>
        <position position="1"/>
    </location>
</feature>
<reference evidence="2" key="1">
    <citation type="journal article" date="2014" name="Front. Microbiol.">
        <title>High frequency of phylogenetically diverse reductive dehalogenase-homologous genes in deep subseafloor sedimentary metagenomes.</title>
        <authorList>
            <person name="Kawai M."/>
            <person name="Futagami T."/>
            <person name="Toyoda A."/>
            <person name="Takaki Y."/>
            <person name="Nishi S."/>
            <person name="Hori S."/>
            <person name="Arai W."/>
            <person name="Tsubouchi T."/>
            <person name="Morono Y."/>
            <person name="Uchiyama I."/>
            <person name="Ito T."/>
            <person name="Fujiyama A."/>
            <person name="Inagaki F."/>
            <person name="Takami H."/>
        </authorList>
    </citation>
    <scope>NUCLEOTIDE SEQUENCE</scope>
    <source>
        <strain evidence="2">Expedition CK06-06</strain>
    </source>
</reference>
<dbReference type="InterPro" id="IPR023753">
    <property type="entry name" value="FAD/NAD-binding_dom"/>
</dbReference>
<accession>X1NTK4</accession>
<feature type="domain" description="FAD/NAD(P)-binding" evidence="1">
    <location>
        <begin position="10"/>
        <end position="128"/>
    </location>
</feature>
<dbReference type="InterPro" id="IPR036188">
    <property type="entry name" value="FAD/NAD-bd_sf"/>
</dbReference>
<dbReference type="SUPFAM" id="SSF51905">
    <property type="entry name" value="FAD/NAD(P)-binding domain"/>
    <property type="match status" value="1"/>
</dbReference>
<dbReference type="Gene3D" id="3.50.50.60">
    <property type="entry name" value="FAD/NAD(P)-binding domain"/>
    <property type="match status" value="2"/>
</dbReference>
<dbReference type="AlphaFoldDB" id="X1NTK4"/>
<proteinExistence type="predicted"/>
<sequence>IPDAKDDLEMARNNFVIIKPQCQVTEIIGERGRVAGVKGNETEWVKPNLFIPSNARPVPDTEFDLKVNTVVMAIGSGPDLGIRDLSSKIKYKRNNLIATKRDGVSTANKKIFAGGDIVRGPALVVDAVTD</sequence>